<keyword evidence="2" id="KW-1185">Reference proteome</keyword>
<sequence>MKSSLLGKLLAFIGTGGSSCFLFGSPLDSEKNRDVLLTVEYKTENNKEATKGKKYYQGMPTSGVCVTNTSVVGNGYELMLKSGRVKSSNSKDYQITGAFRVYKNGSQGEVINGSDLDKFGLIALEFENSIHFLLVVETESSTGGHAGVSDRQPLNVKDKGKSWTGSLKENTEVVGQRVSVSREIVGFWVKRDESKQCSKQKIDSNNQLFQNYGNLIVNGSPWPFKVLDWVIWGEMNLDKYLGQSRFQKSTKKVLSGKSWFWAKQAPKNALIMKLSEATIDNEGIKDGKGSQIKWNSSIKPTIATTLER</sequence>
<dbReference type="AlphaFoldDB" id="I6YAR9"/>
<dbReference type="OrthoDB" id="403822at2"/>
<gene>
    <name evidence="1" type="ordered locus">WEN_01310</name>
</gene>
<reference evidence="1 2" key="1">
    <citation type="journal article" date="2012" name="J. Bacteriol.">
        <title>Complete genome sequence of Mycoplasma wenyonii strain Massachusetts.</title>
        <authorList>
            <person name="Dos Santos A.P."/>
            <person name="Guimaraes A.M."/>
            <person name="do Nascimento N.C."/>
            <person name="Sanmiguel P.J."/>
            <person name="Messick J.B."/>
        </authorList>
    </citation>
    <scope>NUCLEOTIDE SEQUENCE [LARGE SCALE GENOMIC DNA]</scope>
    <source>
        <strain evidence="1 2">Massachusetts</strain>
    </source>
</reference>
<dbReference type="EMBL" id="CP003703">
    <property type="protein sequence ID" value="AFN65061.1"/>
    <property type="molecule type" value="Genomic_DNA"/>
</dbReference>
<dbReference type="PATRIC" id="fig|1197325.3.peg.284"/>
<dbReference type="RefSeq" id="WP_014849771.1">
    <property type="nucleotide sequence ID" value="NC_018149.1"/>
</dbReference>
<accession>I6YAR9</accession>
<proteinExistence type="predicted"/>
<dbReference type="KEGG" id="mwe:WEN_01310"/>
<organism evidence="1 2">
    <name type="scientific">Mycoplasma wenyonii (strain Massachusetts)</name>
    <name type="common">Eperythrozoon wenyonii</name>
    <dbReference type="NCBI Taxonomy" id="1197325"/>
    <lineage>
        <taxon>Bacteria</taxon>
        <taxon>Bacillati</taxon>
        <taxon>Mycoplasmatota</taxon>
        <taxon>Mollicutes</taxon>
        <taxon>Mycoplasmataceae</taxon>
        <taxon>Mycoplasma</taxon>
    </lineage>
</organism>
<dbReference type="STRING" id="1197325.WEN_01310"/>
<evidence type="ECO:0008006" key="3">
    <source>
        <dbReference type="Google" id="ProtNLM"/>
    </source>
</evidence>
<name>I6YAR9_MYCWM</name>
<evidence type="ECO:0000313" key="2">
    <source>
        <dbReference type="Proteomes" id="UP000009005"/>
    </source>
</evidence>
<dbReference type="Proteomes" id="UP000009005">
    <property type="component" value="Chromosome"/>
</dbReference>
<dbReference type="HOGENOM" id="CLU_902620_0_0_14"/>
<protein>
    <recommendedName>
        <fullName evidence="3">Lipoprotein</fullName>
    </recommendedName>
</protein>
<dbReference type="PROSITE" id="PS51257">
    <property type="entry name" value="PROKAR_LIPOPROTEIN"/>
    <property type="match status" value="1"/>
</dbReference>
<evidence type="ECO:0000313" key="1">
    <source>
        <dbReference type="EMBL" id="AFN65061.1"/>
    </source>
</evidence>